<evidence type="ECO:0000313" key="2">
    <source>
        <dbReference type="Proteomes" id="UP001165541"/>
    </source>
</evidence>
<protein>
    <recommendedName>
        <fullName evidence="3">NlpC/P60 family protein</fullName>
    </recommendedName>
</protein>
<evidence type="ECO:0000313" key="1">
    <source>
        <dbReference type="EMBL" id="MCM5682604.1"/>
    </source>
</evidence>
<reference evidence="1" key="1">
    <citation type="submission" date="2022-05" db="EMBL/GenBank/DDBJ databases">
        <title>Schlegelella sp. nov., isolated from mangrove soil.</title>
        <authorList>
            <person name="Liu Y."/>
            <person name="Ge X."/>
            <person name="Liu W."/>
        </authorList>
    </citation>
    <scope>NUCLEOTIDE SEQUENCE</scope>
    <source>
        <strain evidence="1">S2-27</strain>
    </source>
</reference>
<evidence type="ECO:0008006" key="3">
    <source>
        <dbReference type="Google" id="ProtNLM"/>
    </source>
</evidence>
<dbReference type="EMBL" id="JAMKFE010000021">
    <property type="protein sequence ID" value="MCM5682604.1"/>
    <property type="molecule type" value="Genomic_DNA"/>
</dbReference>
<sequence length="167" mass="18875">MIKTSVPLCEAAGKHISHFCPFGLGKENSENHCAHFVGHMLGYEFGATCKNRTSAEKKRAEKGACIRVNEIFDRLRDTGLWVNRPAHLSCCLIFVTHTSNIVKTGDRLKMNEHPAKHIGIYVHGSVWHYSNTSDIVVQDSVAMFMQKFRHAYHAAGQTVEYYYGTFL</sequence>
<keyword evidence="2" id="KW-1185">Reference proteome</keyword>
<accession>A0ABT0YW22</accession>
<dbReference type="Proteomes" id="UP001165541">
    <property type="component" value="Unassembled WGS sequence"/>
</dbReference>
<gene>
    <name evidence="1" type="ORF">M8A51_23990</name>
</gene>
<comment type="caution">
    <text evidence="1">The sequence shown here is derived from an EMBL/GenBank/DDBJ whole genome shotgun (WGS) entry which is preliminary data.</text>
</comment>
<proteinExistence type="predicted"/>
<organism evidence="1 2">
    <name type="scientific">Caldimonas mangrovi</name>
    <dbReference type="NCBI Taxonomy" id="2944811"/>
    <lineage>
        <taxon>Bacteria</taxon>
        <taxon>Pseudomonadati</taxon>
        <taxon>Pseudomonadota</taxon>
        <taxon>Betaproteobacteria</taxon>
        <taxon>Burkholderiales</taxon>
        <taxon>Sphaerotilaceae</taxon>
        <taxon>Caldimonas</taxon>
    </lineage>
</organism>
<name>A0ABT0YW22_9BURK</name>
<dbReference type="RefSeq" id="WP_251781139.1">
    <property type="nucleotide sequence ID" value="NZ_JAMKFE010000021.1"/>
</dbReference>